<feature type="compositionally biased region" description="Basic and acidic residues" evidence="7">
    <location>
        <begin position="201"/>
        <end position="212"/>
    </location>
</feature>
<comment type="caution">
    <text evidence="10">The sequence shown here is derived from an EMBL/GenBank/DDBJ whole genome shotgun (WGS) entry which is preliminary data.</text>
</comment>
<feature type="transmembrane region" description="Helical" evidence="8">
    <location>
        <begin position="172"/>
        <end position="191"/>
    </location>
</feature>
<keyword evidence="2" id="KW-0813">Transport</keyword>
<proteinExistence type="predicted"/>
<evidence type="ECO:0000256" key="1">
    <source>
        <dbReference type="ARBA" id="ARBA00004370"/>
    </source>
</evidence>
<dbReference type="GO" id="GO:0016020">
    <property type="term" value="C:membrane"/>
    <property type="evidence" value="ECO:0007669"/>
    <property type="project" value="UniProtKB-SubCell"/>
</dbReference>
<evidence type="ECO:0000256" key="2">
    <source>
        <dbReference type="ARBA" id="ARBA00022448"/>
    </source>
</evidence>
<feature type="transmembrane region" description="Helical" evidence="8">
    <location>
        <begin position="20"/>
        <end position="43"/>
    </location>
</feature>
<organism evidence="10 11">
    <name type="scientific">Mycena pura</name>
    <dbReference type="NCBI Taxonomy" id="153505"/>
    <lineage>
        <taxon>Eukaryota</taxon>
        <taxon>Fungi</taxon>
        <taxon>Dikarya</taxon>
        <taxon>Basidiomycota</taxon>
        <taxon>Agaricomycotina</taxon>
        <taxon>Agaricomycetes</taxon>
        <taxon>Agaricomycetidae</taxon>
        <taxon>Agaricales</taxon>
        <taxon>Marasmiineae</taxon>
        <taxon>Mycenaceae</taxon>
        <taxon>Mycena</taxon>
    </lineage>
</organism>
<evidence type="ECO:0000256" key="4">
    <source>
        <dbReference type="ARBA" id="ARBA00022982"/>
    </source>
</evidence>
<name>A0AAD6V9R1_9AGAR</name>
<dbReference type="PANTHER" id="PTHR47797:SF5">
    <property type="entry name" value="CELLOBIOSE DEHYDROGENASE CYTOCHROME DOMAIN-CONTAINING PROTEIN"/>
    <property type="match status" value="1"/>
</dbReference>
<evidence type="ECO:0000256" key="6">
    <source>
        <dbReference type="ARBA" id="ARBA00023136"/>
    </source>
</evidence>
<keyword evidence="5 8" id="KW-1133">Transmembrane helix</keyword>
<keyword evidence="4" id="KW-0249">Electron transport</keyword>
<keyword evidence="11" id="KW-1185">Reference proteome</keyword>
<feature type="transmembrane region" description="Helical" evidence="8">
    <location>
        <begin position="92"/>
        <end position="113"/>
    </location>
</feature>
<sequence>MSTTIPTTPGLSPLESKARIHAHVAFFAFLVALPIGMCIARYLRTFTKHWFWPHAIVNFFFTAPLVFAAFALGHQATDLSGMPHYTDPHQKAGLALLVMYILQVSLGAFIHWVKLPAFRRFPGGRPPQNYLHALLGIAIVGLASWQTHYGLWTEWALVTGNLHPVNWRCRHFWLGIVIAMWGLYGLGLGLLPRQLKQETAARRQTKGAHDAETDASVDGVGLI</sequence>
<comment type="subcellular location">
    <subcellularLocation>
        <location evidence="1">Membrane</location>
    </subcellularLocation>
</comment>
<evidence type="ECO:0000313" key="11">
    <source>
        <dbReference type="Proteomes" id="UP001219525"/>
    </source>
</evidence>
<evidence type="ECO:0000256" key="3">
    <source>
        <dbReference type="ARBA" id="ARBA00022692"/>
    </source>
</evidence>
<dbReference type="PROSITE" id="PS50939">
    <property type="entry name" value="CYTOCHROME_B561"/>
    <property type="match status" value="1"/>
</dbReference>
<evidence type="ECO:0000256" key="7">
    <source>
        <dbReference type="SAM" id="MobiDB-lite"/>
    </source>
</evidence>
<keyword evidence="6 8" id="KW-0472">Membrane</keyword>
<feature type="transmembrane region" description="Helical" evidence="8">
    <location>
        <begin position="133"/>
        <end position="152"/>
    </location>
</feature>
<reference evidence="10" key="1">
    <citation type="submission" date="2023-03" db="EMBL/GenBank/DDBJ databases">
        <title>Massive genome expansion in bonnet fungi (Mycena s.s.) driven by repeated elements and novel gene families across ecological guilds.</title>
        <authorList>
            <consortium name="Lawrence Berkeley National Laboratory"/>
            <person name="Harder C.B."/>
            <person name="Miyauchi S."/>
            <person name="Viragh M."/>
            <person name="Kuo A."/>
            <person name="Thoen E."/>
            <person name="Andreopoulos B."/>
            <person name="Lu D."/>
            <person name="Skrede I."/>
            <person name="Drula E."/>
            <person name="Henrissat B."/>
            <person name="Morin E."/>
            <person name="Kohler A."/>
            <person name="Barry K."/>
            <person name="LaButti K."/>
            <person name="Morin E."/>
            <person name="Salamov A."/>
            <person name="Lipzen A."/>
            <person name="Mereny Z."/>
            <person name="Hegedus B."/>
            <person name="Baldrian P."/>
            <person name="Stursova M."/>
            <person name="Weitz H."/>
            <person name="Taylor A."/>
            <person name="Grigoriev I.V."/>
            <person name="Nagy L.G."/>
            <person name="Martin F."/>
            <person name="Kauserud H."/>
        </authorList>
    </citation>
    <scope>NUCLEOTIDE SEQUENCE</scope>
    <source>
        <strain evidence="10">9144</strain>
    </source>
</reference>
<dbReference type="AlphaFoldDB" id="A0AAD6V9R1"/>
<feature type="transmembrane region" description="Helical" evidence="8">
    <location>
        <begin position="50"/>
        <end position="72"/>
    </location>
</feature>
<dbReference type="EMBL" id="JARJCW010000038">
    <property type="protein sequence ID" value="KAJ7206903.1"/>
    <property type="molecule type" value="Genomic_DNA"/>
</dbReference>
<gene>
    <name evidence="10" type="ORF">GGX14DRAFT_551485</name>
</gene>
<evidence type="ECO:0000256" key="5">
    <source>
        <dbReference type="ARBA" id="ARBA00022989"/>
    </source>
</evidence>
<accession>A0AAD6V9R1</accession>
<evidence type="ECO:0000259" key="9">
    <source>
        <dbReference type="PROSITE" id="PS50939"/>
    </source>
</evidence>
<dbReference type="InterPro" id="IPR006593">
    <property type="entry name" value="Cyt_b561/ferric_Rdtase_TM"/>
</dbReference>
<dbReference type="PANTHER" id="PTHR47797">
    <property type="entry name" value="DEHYDROGENASE, PUTATIVE (AFU_ORTHOLOGUE AFUA_8G05805)-RELATED"/>
    <property type="match status" value="1"/>
</dbReference>
<feature type="region of interest" description="Disordered" evidence="7">
    <location>
        <begin position="201"/>
        <end position="223"/>
    </location>
</feature>
<protein>
    <recommendedName>
        <fullName evidence="9">Cytochrome b561 domain-containing protein</fullName>
    </recommendedName>
</protein>
<keyword evidence="3 8" id="KW-0812">Transmembrane</keyword>
<feature type="domain" description="Cytochrome b561" evidence="9">
    <location>
        <begin position="1"/>
        <end position="190"/>
    </location>
</feature>
<dbReference type="SMART" id="SM00665">
    <property type="entry name" value="B561"/>
    <property type="match status" value="1"/>
</dbReference>
<dbReference type="Proteomes" id="UP001219525">
    <property type="component" value="Unassembled WGS sequence"/>
</dbReference>
<evidence type="ECO:0000313" key="10">
    <source>
        <dbReference type="EMBL" id="KAJ7206903.1"/>
    </source>
</evidence>
<dbReference type="Gene3D" id="1.20.120.1770">
    <property type="match status" value="1"/>
</dbReference>
<dbReference type="CDD" id="cd08760">
    <property type="entry name" value="Cyt_b561_FRRS1_like"/>
    <property type="match status" value="1"/>
</dbReference>
<evidence type="ECO:0000256" key="8">
    <source>
        <dbReference type="SAM" id="Phobius"/>
    </source>
</evidence>